<feature type="transmembrane region" description="Helical" evidence="9">
    <location>
        <begin position="24"/>
        <end position="45"/>
    </location>
</feature>
<dbReference type="Proteomes" id="UP001378242">
    <property type="component" value="Unassembled WGS sequence"/>
</dbReference>
<keyword evidence="11" id="KW-1185">Reference proteome</keyword>
<gene>
    <name evidence="10" type="ORF">V6243_17000</name>
</gene>
<feature type="transmembrane region" description="Helical" evidence="9">
    <location>
        <begin position="104"/>
        <end position="129"/>
    </location>
</feature>
<comment type="subcellular location">
    <subcellularLocation>
        <location evidence="1">Cell inner membrane</location>
        <topology evidence="1">Multi-pass membrane protein</topology>
    </subcellularLocation>
</comment>
<proteinExistence type="inferred from homology"/>
<dbReference type="PANTHER" id="PTHR30574:SF1">
    <property type="entry name" value="SULPHUR TRANSPORT DOMAIN-CONTAINING PROTEIN"/>
    <property type="match status" value="1"/>
</dbReference>
<accession>A0ABU9GK65</accession>
<dbReference type="PANTHER" id="PTHR30574">
    <property type="entry name" value="INNER MEMBRANE PROTEIN YEDE"/>
    <property type="match status" value="1"/>
</dbReference>
<evidence type="ECO:0000256" key="4">
    <source>
        <dbReference type="ARBA" id="ARBA00022519"/>
    </source>
</evidence>
<keyword evidence="7 9" id="KW-0472">Membrane</keyword>
<protein>
    <submittedName>
        <fullName evidence="10">YeeE/YedE family protein</fullName>
    </submittedName>
</protein>
<feature type="transmembrane region" description="Helical" evidence="9">
    <location>
        <begin position="141"/>
        <end position="162"/>
    </location>
</feature>
<evidence type="ECO:0000256" key="6">
    <source>
        <dbReference type="ARBA" id="ARBA00022989"/>
    </source>
</evidence>
<reference evidence="10 11" key="1">
    <citation type="submission" date="2024-02" db="EMBL/GenBank/DDBJ databases">
        <title>Bacteria isolated from the canopy kelp, Nereocystis luetkeana.</title>
        <authorList>
            <person name="Pfister C.A."/>
            <person name="Younker I.T."/>
            <person name="Light S.H."/>
        </authorList>
    </citation>
    <scope>NUCLEOTIDE SEQUENCE [LARGE SCALE GENOMIC DNA]</scope>
    <source>
        <strain evidence="10 11">TI.5.07</strain>
    </source>
</reference>
<keyword evidence="4" id="KW-0997">Cell inner membrane</keyword>
<sequence length="166" mass="17055">MVATQDDRDTRTNHMDMMSSMKGLAGGVLIGLSAVMLMAFLGRIAGISGITRGALLESGPDRRWRIAFVLGLISGPLLLVLFNLDWGNVAEGTDALIGDPASGVLSMMFAGLLVGLGTGIGGGCTSGHGVCGIARLSPRSLVATGVFVAIAMLTVFVTRHLLGESP</sequence>
<dbReference type="InterPro" id="IPR007272">
    <property type="entry name" value="Sulf_transp_TsuA/YedE"/>
</dbReference>
<name>A0ABU9GK65_COBMA</name>
<keyword evidence="6 9" id="KW-1133">Transmembrane helix</keyword>
<evidence type="ECO:0000256" key="1">
    <source>
        <dbReference type="ARBA" id="ARBA00004429"/>
    </source>
</evidence>
<dbReference type="RefSeq" id="WP_333781921.1">
    <property type="nucleotide sequence ID" value="NZ_FPLA01000029.1"/>
</dbReference>
<comment type="similarity">
    <text evidence="8">Belongs to the TsuA/YedE (TC 9.B.102) family.</text>
</comment>
<evidence type="ECO:0000256" key="8">
    <source>
        <dbReference type="ARBA" id="ARBA00035655"/>
    </source>
</evidence>
<evidence type="ECO:0000313" key="11">
    <source>
        <dbReference type="Proteomes" id="UP001378242"/>
    </source>
</evidence>
<evidence type="ECO:0000256" key="7">
    <source>
        <dbReference type="ARBA" id="ARBA00023136"/>
    </source>
</evidence>
<feature type="transmembrane region" description="Helical" evidence="9">
    <location>
        <begin position="66"/>
        <end position="84"/>
    </location>
</feature>
<evidence type="ECO:0000256" key="2">
    <source>
        <dbReference type="ARBA" id="ARBA00022448"/>
    </source>
</evidence>
<keyword evidence="3" id="KW-1003">Cell membrane</keyword>
<evidence type="ECO:0000256" key="3">
    <source>
        <dbReference type="ARBA" id="ARBA00022475"/>
    </source>
</evidence>
<evidence type="ECO:0000256" key="5">
    <source>
        <dbReference type="ARBA" id="ARBA00022692"/>
    </source>
</evidence>
<keyword evidence="5 9" id="KW-0812">Transmembrane</keyword>
<keyword evidence="2" id="KW-0813">Transport</keyword>
<dbReference type="EMBL" id="JBAKAP010000027">
    <property type="protein sequence ID" value="MEL0618528.1"/>
    <property type="molecule type" value="Genomic_DNA"/>
</dbReference>
<organism evidence="10 11">
    <name type="scientific">Cobetia marina</name>
    <name type="common">Deleya marina</name>
    <dbReference type="NCBI Taxonomy" id="28258"/>
    <lineage>
        <taxon>Bacteria</taxon>
        <taxon>Pseudomonadati</taxon>
        <taxon>Pseudomonadota</taxon>
        <taxon>Gammaproteobacteria</taxon>
        <taxon>Oceanospirillales</taxon>
        <taxon>Halomonadaceae</taxon>
        <taxon>Cobetia</taxon>
    </lineage>
</organism>
<comment type="caution">
    <text evidence="10">The sequence shown here is derived from an EMBL/GenBank/DDBJ whole genome shotgun (WGS) entry which is preliminary data.</text>
</comment>
<evidence type="ECO:0000313" key="10">
    <source>
        <dbReference type="EMBL" id="MEL0618528.1"/>
    </source>
</evidence>
<evidence type="ECO:0000256" key="9">
    <source>
        <dbReference type="SAM" id="Phobius"/>
    </source>
</evidence>